<dbReference type="InterPro" id="IPR000859">
    <property type="entry name" value="CUB_dom"/>
</dbReference>
<comment type="caution">
    <text evidence="5">The sequence shown here is derived from an EMBL/GenBank/DDBJ whole genome shotgun (WGS) entry which is preliminary data.</text>
</comment>
<dbReference type="Gene3D" id="2.60.120.290">
    <property type="entry name" value="Spermadhesin, CUB domain"/>
    <property type="match status" value="1"/>
</dbReference>
<reference evidence="5" key="1">
    <citation type="submission" date="2023-01" db="EMBL/GenBank/DDBJ databases">
        <title>Genome assembly of the deep-sea coral Lophelia pertusa.</title>
        <authorList>
            <person name="Herrera S."/>
            <person name="Cordes E."/>
        </authorList>
    </citation>
    <scope>NUCLEOTIDE SEQUENCE</scope>
    <source>
        <strain evidence="5">USNM1676648</strain>
        <tissue evidence="5">Polyp</tissue>
    </source>
</reference>
<comment type="caution">
    <text evidence="3">Lacks conserved residue(s) required for the propagation of feature annotation.</text>
</comment>
<dbReference type="AlphaFoldDB" id="A0A9W9ZZ39"/>
<proteinExistence type="predicted"/>
<evidence type="ECO:0000313" key="5">
    <source>
        <dbReference type="EMBL" id="KAJ7390407.1"/>
    </source>
</evidence>
<dbReference type="CDD" id="cd00041">
    <property type="entry name" value="CUB"/>
    <property type="match status" value="1"/>
</dbReference>
<evidence type="ECO:0000256" key="2">
    <source>
        <dbReference type="ARBA" id="ARBA00023157"/>
    </source>
</evidence>
<name>A0A9W9ZZ39_9CNID</name>
<dbReference type="PROSITE" id="PS01180">
    <property type="entry name" value="CUB"/>
    <property type="match status" value="1"/>
</dbReference>
<evidence type="ECO:0000313" key="6">
    <source>
        <dbReference type="Proteomes" id="UP001163046"/>
    </source>
</evidence>
<keyword evidence="1" id="KW-0677">Repeat</keyword>
<dbReference type="FunFam" id="2.60.120.290:FF:000005">
    <property type="entry name" value="Procollagen C-endopeptidase enhancer 1"/>
    <property type="match status" value="1"/>
</dbReference>
<protein>
    <recommendedName>
        <fullName evidence="4">CUB domain-containing protein</fullName>
    </recommendedName>
</protein>
<feature type="domain" description="CUB" evidence="4">
    <location>
        <begin position="6"/>
        <end position="140"/>
    </location>
</feature>
<dbReference type="Pfam" id="PF00431">
    <property type="entry name" value="CUB"/>
    <property type="match status" value="1"/>
</dbReference>
<accession>A0A9W9ZZ39</accession>
<keyword evidence="6" id="KW-1185">Reference proteome</keyword>
<evidence type="ECO:0000256" key="3">
    <source>
        <dbReference type="PROSITE-ProRule" id="PRU00059"/>
    </source>
</evidence>
<dbReference type="OrthoDB" id="5982258at2759"/>
<dbReference type="InterPro" id="IPR035914">
    <property type="entry name" value="Sperma_CUB_dom_sf"/>
</dbReference>
<dbReference type="Proteomes" id="UP001163046">
    <property type="component" value="Unassembled WGS sequence"/>
</dbReference>
<evidence type="ECO:0000256" key="1">
    <source>
        <dbReference type="ARBA" id="ARBA00022737"/>
    </source>
</evidence>
<dbReference type="SUPFAM" id="SSF49854">
    <property type="entry name" value="Spermadhesin, CUB domain"/>
    <property type="match status" value="1"/>
</dbReference>
<dbReference type="EMBL" id="MU825417">
    <property type="protein sequence ID" value="KAJ7390407.1"/>
    <property type="molecule type" value="Genomic_DNA"/>
</dbReference>
<organism evidence="5 6">
    <name type="scientific">Desmophyllum pertusum</name>
    <dbReference type="NCBI Taxonomy" id="174260"/>
    <lineage>
        <taxon>Eukaryota</taxon>
        <taxon>Metazoa</taxon>
        <taxon>Cnidaria</taxon>
        <taxon>Anthozoa</taxon>
        <taxon>Hexacorallia</taxon>
        <taxon>Scleractinia</taxon>
        <taxon>Caryophylliina</taxon>
        <taxon>Caryophylliidae</taxon>
        <taxon>Desmophyllum</taxon>
    </lineage>
</organism>
<sequence>MASAQCMVQTKVSEIAKKNQQLSGDKGNFTSPGGYKGYPNDTLCSWVIKANYNAKIEVTFHDFNLELSKTCSPYDYVKVSDKCNKSKTWSDNLPLGPDNDGYCGNMTSFTVTSRCAAMRVEFKSDDSITGKGFNATYEVIPVPKKCKCPKVIIANWYDIPPYIKDNGPGRKPSGLFPLLLQEIIPLCCGKLLGGRRTVGDFL</sequence>
<gene>
    <name evidence="5" type="ORF">OS493_025664</name>
</gene>
<dbReference type="PANTHER" id="PTHR24251">
    <property type="entry name" value="OVOCHYMASE-RELATED"/>
    <property type="match status" value="1"/>
</dbReference>
<evidence type="ECO:0000259" key="4">
    <source>
        <dbReference type="PROSITE" id="PS01180"/>
    </source>
</evidence>
<dbReference type="SMART" id="SM00042">
    <property type="entry name" value="CUB"/>
    <property type="match status" value="1"/>
</dbReference>
<keyword evidence="2" id="KW-1015">Disulfide bond</keyword>